<gene>
    <name evidence="7" type="primary">LOC104753761</name>
</gene>
<dbReference type="Gene3D" id="2.30.280.10">
    <property type="entry name" value="SRA-YDG"/>
    <property type="match status" value="1"/>
</dbReference>
<feature type="region of interest" description="Disordered" evidence="4">
    <location>
        <begin position="117"/>
        <end position="143"/>
    </location>
</feature>
<accession>A0ABM0WPM6</accession>
<dbReference type="Pfam" id="PF02182">
    <property type="entry name" value="SAD_SRA"/>
    <property type="match status" value="1"/>
</dbReference>
<evidence type="ECO:0000256" key="4">
    <source>
        <dbReference type="SAM" id="MobiDB-lite"/>
    </source>
</evidence>
<evidence type="ECO:0000259" key="5">
    <source>
        <dbReference type="PROSITE" id="PS51015"/>
    </source>
</evidence>
<keyword evidence="2 3" id="KW-0539">Nucleus</keyword>
<evidence type="ECO:0000256" key="2">
    <source>
        <dbReference type="ARBA" id="ARBA00023242"/>
    </source>
</evidence>
<evidence type="ECO:0000256" key="3">
    <source>
        <dbReference type="PROSITE-ProRule" id="PRU00358"/>
    </source>
</evidence>
<dbReference type="SMART" id="SM00466">
    <property type="entry name" value="SRA"/>
    <property type="match status" value="1"/>
</dbReference>
<dbReference type="InterPro" id="IPR051357">
    <property type="entry name" value="H3K9_HMTase_SUVAR3-9"/>
</dbReference>
<reference evidence="6" key="1">
    <citation type="journal article" date="2014" name="Nat. Commun.">
        <title>The emerging biofuel crop Camelina sativa retains a highly undifferentiated hexaploid genome structure.</title>
        <authorList>
            <person name="Kagale S."/>
            <person name="Koh C."/>
            <person name="Nixon J."/>
            <person name="Bollina V."/>
            <person name="Clarke W.E."/>
            <person name="Tuteja R."/>
            <person name="Spillane C."/>
            <person name="Robinson S.J."/>
            <person name="Links M.G."/>
            <person name="Clarke C."/>
            <person name="Higgins E.E."/>
            <person name="Huebert T."/>
            <person name="Sharpe A.G."/>
            <person name="Parkin I.A."/>
        </authorList>
    </citation>
    <scope>NUCLEOTIDE SEQUENCE [LARGE SCALE GENOMIC DNA]</scope>
    <source>
        <strain evidence="6">cv. DH55</strain>
    </source>
</reference>
<comment type="subcellular location">
    <subcellularLocation>
        <location evidence="1">Chromosome</location>
        <location evidence="1">Centromere</location>
    </subcellularLocation>
    <subcellularLocation>
        <location evidence="3">Nucleus</location>
    </subcellularLocation>
</comment>
<evidence type="ECO:0000313" key="6">
    <source>
        <dbReference type="Proteomes" id="UP000694864"/>
    </source>
</evidence>
<dbReference type="PROSITE" id="PS51015">
    <property type="entry name" value="YDG"/>
    <property type="match status" value="1"/>
</dbReference>
<dbReference type="InterPro" id="IPR036987">
    <property type="entry name" value="SRA-YDG_sf"/>
</dbReference>
<feature type="region of interest" description="Disordered" evidence="4">
    <location>
        <begin position="20"/>
        <end position="59"/>
    </location>
</feature>
<keyword evidence="6" id="KW-1185">Reference proteome</keyword>
<evidence type="ECO:0000256" key="1">
    <source>
        <dbReference type="ARBA" id="ARBA00004584"/>
    </source>
</evidence>
<feature type="compositionally biased region" description="Basic and acidic residues" evidence="4">
    <location>
        <begin position="35"/>
        <end position="59"/>
    </location>
</feature>
<dbReference type="InterPro" id="IPR015947">
    <property type="entry name" value="PUA-like_sf"/>
</dbReference>
<organism evidence="6 7">
    <name type="scientific">Camelina sativa</name>
    <name type="common">False flax</name>
    <name type="synonym">Myagrum sativum</name>
    <dbReference type="NCBI Taxonomy" id="90675"/>
    <lineage>
        <taxon>Eukaryota</taxon>
        <taxon>Viridiplantae</taxon>
        <taxon>Streptophyta</taxon>
        <taxon>Embryophyta</taxon>
        <taxon>Tracheophyta</taxon>
        <taxon>Spermatophyta</taxon>
        <taxon>Magnoliopsida</taxon>
        <taxon>eudicotyledons</taxon>
        <taxon>Gunneridae</taxon>
        <taxon>Pentapetalae</taxon>
        <taxon>rosids</taxon>
        <taxon>malvids</taxon>
        <taxon>Brassicales</taxon>
        <taxon>Brassicaceae</taxon>
        <taxon>Camelineae</taxon>
        <taxon>Camelina</taxon>
    </lineage>
</organism>
<feature type="compositionally biased region" description="Basic and acidic residues" evidence="4">
    <location>
        <begin position="131"/>
        <end position="143"/>
    </location>
</feature>
<dbReference type="RefSeq" id="XP_010474266.1">
    <property type="nucleotide sequence ID" value="XM_010475964.1"/>
</dbReference>
<dbReference type="PANTHER" id="PTHR45660:SF46">
    <property type="entry name" value="HISTONE-LYSINE N-METHYLTRANSFERASE, H3 LYSINE-9 SPECIFIC SUVH6"/>
    <property type="match status" value="1"/>
</dbReference>
<proteinExistence type="predicted"/>
<reference evidence="7" key="2">
    <citation type="submission" date="2025-08" db="UniProtKB">
        <authorList>
            <consortium name="RefSeq"/>
        </authorList>
    </citation>
    <scope>IDENTIFICATION</scope>
    <source>
        <tissue evidence="7">Leaf</tissue>
    </source>
</reference>
<evidence type="ECO:0000313" key="7">
    <source>
        <dbReference type="RefSeq" id="XP_010474266.1"/>
    </source>
</evidence>
<dbReference type="GeneID" id="104753761"/>
<feature type="domain" description="YDG" evidence="5">
    <location>
        <begin position="302"/>
        <end position="445"/>
    </location>
</feature>
<protein>
    <submittedName>
        <fullName evidence="7">Uncharacterized protein LOC104753761</fullName>
    </submittedName>
</protein>
<dbReference type="Proteomes" id="UP000694864">
    <property type="component" value="Chromosome 16"/>
</dbReference>
<dbReference type="SUPFAM" id="SSF88697">
    <property type="entry name" value="PUA domain-like"/>
    <property type="match status" value="1"/>
</dbReference>
<dbReference type="PANTHER" id="PTHR45660">
    <property type="entry name" value="HISTONE-LYSINE N-METHYLTRANSFERASE SETMAR"/>
    <property type="match status" value="1"/>
</dbReference>
<sequence length="453" mass="50900">MGGFGCEDDETGKTMMEQRTEIQVQGDPPTIKITSDTRKSQMGHEDKTRDRNCQKRKEDEADALMKKAGFGFNAAANPSFKSTRQFASAKRMNAPSIPSKVKPLSSEESFKLFASQSRKRRYSDSSQGKVLHLEKQRDERMRDESRIVQENRSGFSYESLIARQRNLMGGVGCNDAVGTVGTGKSSMGQRAEIHSDTRVNQMSLEGNTRDHNCQRGKEDEALQCLMKKAGFVSNVSANPSFRSRPFPSAKRMFPPSLPSKVKPLSSEESLKLFASQSRKCRQLDSSQGKLLHMEKQRENRIGAVPGVEVGDAFKYKLELKMIGLHFNVFRGIDFMIVDGLYMATSVVISDGAPYKDSFTSGIVTYCGEGDYLKKKKLKPAADQKMERGNLALSNSMRTHRPVRLILGLKNKGEKEYIYRGLYTVEKCWEEEGPLGNKVFKFELHRLPGQKIVL</sequence>
<name>A0ABM0WPM6_CAMSA</name>
<dbReference type="InterPro" id="IPR003105">
    <property type="entry name" value="SRA_YDG"/>
</dbReference>